<organism evidence="6">
    <name type="scientific">Arcella intermedia</name>
    <dbReference type="NCBI Taxonomy" id="1963864"/>
    <lineage>
        <taxon>Eukaryota</taxon>
        <taxon>Amoebozoa</taxon>
        <taxon>Tubulinea</taxon>
        <taxon>Elardia</taxon>
        <taxon>Arcellinida</taxon>
        <taxon>Sphaerothecina</taxon>
        <taxon>Arcellidae</taxon>
        <taxon>Arcella</taxon>
    </lineage>
</organism>
<dbReference type="GO" id="GO:0046856">
    <property type="term" value="P:phosphatidylinositol dephosphorylation"/>
    <property type="evidence" value="ECO:0007669"/>
    <property type="project" value="InterPro"/>
</dbReference>
<evidence type="ECO:0000256" key="2">
    <source>
        <dbReference type="ARBA" id="ARBA00009678"/>
    </source>
</evidence>
<dbReference type="Pfam" id="PF02383">
    <property type="entry name" value="Syja_N"/>
    <property type="match status" value="1"/>
</dbReference>
<feature type="domain" description="SAC" evidence="5">
    <location>
        <begin position="1"/>
        <end position="241"/>
    </location>
</feature>
<dbReference type="PANTHER" id="PTHR11200:SF257">
    <property type="entry name" value="PHOSPHOINOSITIDE 5-PHOSPHATASE"/>
    <property type="match status" value="1"/>
</dbReference>
<dbReference type="EC" id="3.1.3.36" evidence="3"/>
<name>A0A6B2KYB1_9EUKA</name>
<keyword evidence="4" id="KW-0378">Hydrolase</keyword>
<evidence type="ECO:0000313" key="6">
    <source>
        <dbReference type="EMBL" id="NDV29641.1"/>
    </source>
</evidence>
<dbReference type="AlphaFoldDB" id="A0A6B2KYB1"/>
<dbReference type="InterPro" id="IPR002013">
    <property type="entry name" value="SAC_dom"/>
</dbReference>
<evidence type="ECO:0000256" key="4">
    <source>
        <dbReference type="ARBA" id="ARBA00022801"/>
    </source>
</evidence>
<dbReference type="InterPro" id="IPR046985">
    <property type="entry name" value="IP5"/>
</dbReference>
<protein>
    <recommendedName>
        <fullName evidence="3">phosphoinositide 5-phosphatase</fullName>
        <ecNumber evidence="3">3.1.3.36</ecNumber>
    </recommendedName>
</protein>
<dbReference type="SMART" id="SM00128">
    <property type="entry name" value="IPPc"/>
    <property type="match status" value="1"/>
</dbReference>
<dbReference type="InterPro" id="IPR036691">
    <property type="entry name" value="Endo/exonu/phosph_ase_sf"/>
</dbReference>
<accession>A0A6B2KYB1</accession>
<dbReference type="SUPFAM" id="SSF56219">
    <property type="entry name" value="DNase I-like"/>
    <property type="match status" value="1"/>
</dbReference>
<dbReference type="EMBL" id="GIBP01000672">
    <property type="protein sequence ID" value="NDV29641.1"/>
    <property type="molecule type" value="Transcribed_RNA"/>
</dbReference>
<dbReference type="InterPro" id="IPR000300">
    <property type="entry name" value="IPPc"/>
</dbReference>
<comment type="similarity">
    <text evidence="2">In the central section; belongs to the inositol 1,4,5-trisphosphate 5-phosphatase family.</text>
</comment>
<dbReference type="PROSITE" id="PS50275">
    <property type="entry name" value="SAC"/>
    <property type="match status" value="1"/>
</dbReference>
<dbReference type="GO" id="GO:0004439">
    <property type="term" value="F:phosphatidylinositol-4,5-bisphosphate 5-phosphatase activity"/>
    <property type="evidence" value="ECO:0007669"/>
    <property type="project" value="UniProtKB-EC"/>
</dbReference>
<evidence type="ECO:0000259" key="5">
    <source>
        <dbReference type="PROSITE" id="PS50275"/>
    </source>
</evidence>
<dbReference type="Gene3D" id="3.60.10.10">
    <property type="entry name" value="Endonuclease/exonuclease/phosphatase"/>
    <property type="match status" value="1"/>
</dbReference>
<comment type="similarity">
    <text evidence="1">Belongs to the synaptojanin family.</text>
</comment>
<sequence length="792" mass="90311">MLVVSRISRLKTGTRYNARGVNDDGNVGNFVETEMILEAGGEVFSVVFVRGSVPIFWRQRLKGNFDIEIMRSAGATRPAFLRHMEELQSTYGEIFIINLLSDKDKELKITEIFKELVTNTEGLGGNYFHWDFHKQCGNSNFENTNKILQHKAILDKIDDFRFYWKGTKGVNQTQKGVLRINCLDCLDRTNVIMGVIGEVLLSLFLQKLTDGVEYSKLNPLVEGHKKLWANNGDALSQAYTGTGAIKSGFTRTGKRTFAGLLDDAAKSAMRTYNSLTDDKIQEAMDVVLGNTEDSYKEQILSKEELWILKQLNQVKHQFAETEKHKIFIGCWNASGRFPLLHLDDWLNKEKDHESVSLYVFGFQEIVQLSANSIISADETNLRYWATILQAWINKKRKTKVILANSIQLVGLAVLILIPEHNLPHFRNFTIEKKKTAAQGLAGNKGALCFRFDFKDTAVCCLCCHLPAGQANLMQRLQDFEEIVVNTVFPGCPRCPEVKDHDFVFCFGDLNFRVDFPVQEALNRIGCGEYEVLYANDQLNKLQLSPNFKHVIKQFKEGKINFAPTYKYFLGSEHYHHHSIKNPSKEINPSWCDRILYRAADGMNIKQLDYGRAELYISDHRPIYSIFEIDVEAVDQKKRNEMENQLYIDIQKFPKDSQGAFILPPITQNPESTIGYPKLPPKQETQTNKIQETVLNCKQSLQRIQDKLKEGQPDNVKPFVNLAAGVYKTIFTFLSKFPSNPPNISLAILLFTHTITLAPKPSETLTEEQILENLTKNLIFGISLLEEHIPKLK</sequence>
<dbReference type="Pfam" id="PF22669">
    <property type="entry name" value="Exo_endo_phos2"/>
    <property type="match status" value="1"/>
</dbReference>
<reference evidence="6" key="1">
    <citation type="journal article" date="2020" name="J. Eukaryot. Microbiol.">
        <title>De novo Sequencing, Assembly and Annotation of the Transcriptome for the Free-Living Testate Amoeba Arcella intermedia.</title>
        <authorList>
            <person name="Ribeiro G.M."/>
            <person name="Porfirio-Sousa A.L."/>
            <person name="Maurer-Alcala X.X."/>
            <person name="Katz L.A."/>
            <person name="Lahr D.J.G."/>
        </authorList>
    </citation>
    <scope>NUCLEOTIDE SEQUENCE</scope>
</reference>
<dbReference type="PANTHER" id="PTHR11200">
    <property type="entry name" value="INOSITOL 5-PHOSPHATASE"/>
    <property type="match status" value="1"/>
</dbReference>
<evidence type="ECO:0000256" key="3">
    <source>
        <dbReference type="ARBA" id="ARBA00013044"/>
    </source>
</evidence>
<evidence type="ECO:0000256" key="1">
    <source>
        <dbReference type="ARBA" id="ARBA00008943"/>
    </source>
</evidence>
<proteinExistence type="inferred from homology"/>